<evidence type="ECO:0000313" key="2">
    <source>
        <dbReference type="Proteomes" id="UP001159405"/>
    </source>
</evidence>
<sequence length="123" mass="14194">MDFNPDNDRINDSIIDHIKTCFSCALHHYKNNVAGIIEGIGAIVPYSFRDHTKYRHWCKHSKDQKGEKPFMLDDVATKLAPLGLTSIALWEQRTQRNDFTEDQRVVTTVCQQQLPSSMKDMNI</sequence>
<gene>
    <name evidence="1" type="ORF">PLOB_00013198</name>
</gene>
<proteinExistence type="predicted"/>
<evidence type="ECO:0000313" key="1">
    <source>
        <dbReference type="EMBL" id="CAH3172757.1"/>
    </source>
</evidence>
<name>A0ABN8R0C1_9CNID</name>
<protein>
    <submittedName>
        <fullName evidence="1">Uncharacterized protein</fullName>
    </submittedName>
</protein>
<dbReference type="Proteomes" id="UP001159405">
    <property type="component" value="Unassembled WGS sequence"/>
</dbReference>
<keyword evidence="2" id="KW-1185">Reference proteome</keyword>
<reference evidence="1 2" key="1">
    <citation type="submission" date="2022-05" db="EMBL/GenBank/DDBJ databases">
        <authorList>
            <consortium name="Genoscope - CEA"/>
            <person name="William W."/>
        </authorList>
    </citation>
    <scope>NUCLEOTIDE SEQUENCE [LARGE SCALE GENOMIC DNA]</scope>
</reference>
<comment type="caution">
    <text evidence="1">The sequence shown here is derived from an EMBL/GenBank/DDBJ whole genome shotgun (WGS) entry which is preliminary data.</text>
</comment>
<organism evidence="1 2">
    <name type="scientific">Porites lobata</name>
    <dbReference type="NCBI Taxonomy" id="104759"/>
    <lineage>
        <taxon>Eukaryota</taxon>
        <taxon>Metazoa</taxon>
        <taxon>Cnidaria</taxon>
        <taxon>Anthozoa</taxon>
        <taxon>Hexacorallia</taxon>
        <taxon>Scleractinia</taxon>
        <taxon>Fungiina</taxon>
        <taxon>Poritidae</taxon>
        <taxon>Porites</taxon>
    </lineage>
</organism>
<accession>A0ABN8R0C1</accession>
<dbReference type="EMBL" id="CALNXK010000176">
    <property type="protein sequence ID" value="CAH3172757.1"/>
    <property type="molecule type" value="Genomic_DNA"/>
</dbReference>